<reference evidence="5 6" key="1">
    <citation type="submission" date="2012-08" db="EMBL/GenBank/DDBJ databases">
        <authorList>
            <person name="Gan P.H.P."/>
            <person name="Ikeda K."/>
            <person name="Irieda H."/>
            <person name="Narusaka M."/>
            <person name="O'Connell R.J."/>
            <person name="Narusaka Y."/>
            <person name="Takano Y."/>
            <person name="Kubo Y."/>
            <person name="Shirasu K."/>
        </authorList>
    </citation>
    <scope>NUCLEOTIDE SEQUENCE [LARGE SCALE GENOMIC DNA]</scope>
    <source>
        <strain evidence="5 6">Nara gc5</strain>
    </source>
</reference>
<evidence type="ECO:0000313" key="6">
    <source>
        <dbReference type="Proteomes" id="UP000011096"/>
    </source>
</evidence>
<dbReference type="SUPFAM" id="SSF48403">
    <property type="entry name" value="Ankyrin repeat"/>
    <property type="match status" value="2"/>
</dbReference>
<reference evidence="5 6" key="2">
    <citation type="submission" date="2020-04" db="EMBL/GenBank/DDBJ databases">
        <title>Genome sequencing and assembly of multiple isolates from the Colletotrichum gloeosporioides species complex.</title>
        <authorList>
            <person name="Gan P."/>
            <person name="Shirasu K."/>
        </authorList>
    </citation>
    <scope>NUCLEOTIDE SEQUENCE [LARGE SCALE GENOMIC DNA]</scope>
    <source>
        <strain evidence="5 6">Nara gc5</strain>
    </source>
</reference>
<gene>
    <name evidence="5" type="primary">Tnks</name>
    <name evidence="5" type="ORF">CGGC5_v013360</name>
</gene>
<feature type="repeat" description="ANK" evidence="3">
    <location>
        <begin position="109"/>
        <end position="138"/>
    </location>
</feature>
<dbReference type="PANTHER" id="PTHR24189:SF50">
    <property type="entry name" value="ANKYRIN REPEAT AND SOCS BOX PROTEIN 2"/>
    <property type="match status" value="1"/>
</dbReference>
<dbReference type="SMART" id="SM00248">
    <property type="entry name" value="ANK"/>
    <property type="match status" value="7"/>
</dbReference>
<keyword evidence="1" id="KW-0677">Repeat</keyword>
<protein>
    <submittedName>
        <fullName evidence="5">Tankyrase</fullName>
    </submittedName>
</protein>
<organism evidence="5 6">
    <name type="scientific">Colletotrichum fructicola (strain Nara gc5)</name>
    <name type="common">Anthracnose fungus</name>
    <name type="synonym">Colletotrichum gloeosporioides (strain Nara gc5)</name>
    <dbReference type="NCBI Taxonomy" id="1213859"/>
    <lineage>
        <taxon>Eukaryota</taxon>
        <taxon>Fungi</taxon>
        <taxon>Dikarya</taxon>
        <taxon>Ascomycota</taxon>
        <taxon>Pezizomycotina</taxon>
        <taxon>Sordariomycetes</taxon>
        <taxon>Hypocreomycetidae</taxon>
        <taxon>Glomerellales</taxon>
        <taxon>Glomerellaceae</taxon>
        <taxon>Colletotrichum</taxon>
        <taxon>Colletotrichum gloeosporioides species complex</taxon>
    </lineage>
</organism>
<dbReference type="PROSITE" id="PS50297">
    <property type="entry name" value="ANK_REP_REGION"/>
    <property type="match status" value="3"/>
</dbReference>
<dbReference type="Pfam" id="PF12796">
    <property type="entry name" value="Ank_2"/>
    <property type="match status" value="1"/>
</dbReference>
<dbReference type="AlphaFoldDB" id="A0A7J6IM05"/>
<evidence type="ECO:0000256" key="2">
    <source>
        <dbReference type="ARBA" id="ARBA00023043"/>
    </source>
</evidence>
<feature type="repeat" description="ANK" evidence="3">
    <location>
        <begin position="426"/>
        <end position="450"/>
    </location>
</feature>
<dbReference type="InterPro" id="IPR050745">
    <property type="entry name" value="Multifunctional_regulatory"/>
</dbReference>
<dbReference type="SMART" id="SM00256">
    <property type="entry name" value="FBOX"/>
    <property type="match status" value="1"/>
</dbReference>
<dbReference type="Proteomes" id="UP000011096">
    <property type="component" value="Unassembled WGS sequence"/>
</dbReference>
<evidence type="ECO:0000256" key="3">
    <source>
        <dbReference type="PROSITE-ProRule" id="PRU00023"/>
    </source>
</evidence>
<evidence type="ECO:0000313" key="5">
    <source>
        <dbReference type="EMBL" id="KAF4477261.1"/>
    </source>
</evidence>
<accession>A0A7J6IM05</accession>
<sequence>MSIQSLPDEIWLQIAEHLDSTPSIAALCRVNRRLCGILQRELFRDAIERDLPEIATTAAANGQLAVLKAAAAFGADLGRVRPVEPSVELLASFEQFGIDSFYSTTCWGTPLHLAARNGHMHVVKWLIEHGVNINAPARYLCHCVSNQQSSQWTMTKKIFSQRIAWTPLHHALCGGNGEIARYLILAGASYSMVVPATSPSWPDFDFEVDDDDEYDEPEESLPIYWNIGRELWEPLVPYNWFDIKQTTEERTDRGPEDKMSTASKASPEIWLEIGYYIDSFHELAALARVNRMLYGIFQVDLYCKAVRQSCTEITVLAAAKGNLDTLKVAAAFGADLNRVYGIPPPIWNHDGSLEPIRIPLDQCWATPLHLAVQHGREEIVRWLVHVQKVKVNSPGRFLCPCMPAIVRLSMNYGGPRTSMGAWSSHSVWTPLHLAICQNHESIARELLENGGSHDTLIARENLPPFENGAWKVLSVPDRAYRPQMYARDHWKSVPNVKLPHIAALSGSEAIMTLVVRDLGGDVNAVDATAATPLHYAIIEKDEMMVRHLLSLGADPDCQQNHFQHSVPTGGMRWGALDFALRYDPRMASILLDHGASVWNPRLRSGPIESSLKNIICYHDVNAVPLDLRLFLRLTRQQERGRSLSTWLLSNFVSPRKRFRLRFSEPASLSLSVHKILKPSLMRESWSLEARQ</sequence>
<keyword evidence="2 3" id="KW-0040">ANK repeat</keyword>
<dbReference type="InterPro" id="IPR036047">
    <property type="entry name" value="F-box-like_dom_sf"/>
</dbReference>
<feature type="domain" description="F-box" evidence="4">
    <location>
        <begin position="1"/>
        <end position="46"/>
    </location>
</feature>
<keyword evidence="6" id="KW-1185">Reference proteome</keyword>
<feature type="repeat" description="ANK" evidence="3">
    <location>
        <begin position="528"/>
        <end position="560"/>
    </location>
</feature>
<name>A0A7J6IM05_COLFN</name>
<dbReference type="PROSITE" id="PS50181">
    <property type="entry name" value="FBOX"/>
    <property type="match status" value="1"/>
</dbReference>
<dbReference type="InterPro" id="IPR036770">
    <property type="entry name" value="Ankyrin_rpt-contain_sf"/>
</dbReference>
<dbReference type="OrthoDB" id="4842275at2759"/>
<proteinExistence type="predicted"/>
<dbReference type="InterPro" id="IPR002110">
    <property type="entry name" value="Ankyrin_rpt"/>
</dbReference>
<dbReference type="GeneID" id="43620080"/>
<dbReference type="InParanoid" id="A0A7J6IM05"/>
<dbReference type="Gene3D" id="1.25.40.20">
    <property type="entry name" value="Ankyrin repeat-containing domain"/>
    <property type="match status" value="3"/>
</dbReference>
<dbReference type="Pfam" id="PF00023">
    <property type="entry name" value="Ank"/>
    <property type="match status" value="2"/>
</dbReference>
<dbReference type="InterPro" id="IPR001810">
    <property type="entry name" value="F-box_dom"/>
</dbReference>
<dbReference type="Pfam" id="PF13637">
    <property type="entry name" value="Ank_4"/>
    <property type="match status" value="1"/>
</dbReference>
<evidence type="ECO:0000259" key="4">
    <source>
        <dbReference type="PROSITE" id="PS50181"/>
    </source>
</evidence>
<dbReference type="Pfam" id="PF12937">
    <property type="entry name" value="F-box-like"/>
    <property type="match status" value="1"/>
</dbReference>
<dbReference type="SUPFAM" id="SSF81383">
    <property type="entry name" value="F-box domain"/>
    <property type="match status" value="1"/>
</dbReference>
<dbReference type="RefSeq" id="XP_031884878.1">
    <property type="nucleotide sequence ID" value="XM_032036080.1"/>
</dbReference>
<dbReference type="PROSITE" id="PS50088">
    <property type="entry name" value="ANK_REPEAT"/>
    <property type="match status" value="3"/>
</dbReference>
<dbReference type="EMBL" id="ANPB02000008">
    <property type="protein sequence ID" value="KAF4477261.1"/>
    <property type="molecule type" value="Genomic_DNA"/>
</dbReference>
<comment type="caution">
    <text evidence="5">The sequence shown here is derived from an EMBL/GenBank/DDBJ whole genome shotgun (WGS) entry which is preliminary data.</text>
</comment>
<dbReference type="PANTHER" id="PTHR24189">
    <property type="entry name" value="MYOTROPHIN"/>
    <property type="match status" value="1"/>
</dbReference>
<evidence type="ECO:0000256" key="1">
    <source>
        <dbReference type="ARBA" id="ARBA00022737"/>
    </source>
</evidence>